<keyword evidence="3" id="KW-0547">Nucleotide-binding</keyword>
<keyword evidence="8" id="KW-0067">ATP-binding</keyword>
<dbReference type="PANTHER" id="PTHR45626">
    <property type="entry name" value="TRANSCRIPTION TERMINATION FACTOR 2-RELATED"/>
    <property type="match status" value="1"/>
</dbReference>
<dbReference type="GO" id="GO:0008094">
    <property type="term" value="F:ATP-dependent activity, acting on DNA"/>
    <property type="evidence" value="ECO:0007669"/>
    <property type="project" value="TreeGrafter"/>
</dbReference>
<feature type="region of interest" description="Disordered" evidence="9">
    <location>
        <begin position="120"/>
        <end position="166"/>
    </location>
</feature>
<accession>A0A366R6I1</accession>
<feature type="region of interest" description="Disordered" evidence="9">
    <location>
        <begin position="61"/>
        <end position="95"/>
    </location>
</feature>
<feature type="region of interest" description="Disordered" evidence="9">
    <location>
        <begin position="1100"/>
        <end position="1119"/>
    </location>
</feature>
<feature type="compositionally biased region" description="Acidic residues" evidence="9">
    <location>
        <begin position="123"/>
        <end position="162"/>
    </location>
</feature>
<dbReference type="GO" id="GO:0006281">
    <property type="term" value="P:DNA repair"/>
    <property type="evidence" value="ECO:0007669"/>
    <property type="project" value="TreeGrafter"/>
</dbReference>
<evidence type="ECO:0000256" key="7">
    <source>
        <dbReference type="ARBA" id="ARBA00022833"/>
    </source>
</evidence>
<evidence type="ECO:0000313" key="12">
    <source>
        <dbReference type="EMBL" id="RBR12754.1"/>
    </source>
</evidence>
<evidence type="ECO:0000256" key="2">
    <source>
        <dbReference type="ARBA" id="ARBA00022723"/>
    </source>
</evidence>
<dbReference type="Pfam" id="PF00271">
    <property type="entry name" value="Helicase_C"/>
    <property type="match status" value="1"/>
</dbReference>
<dbReference type="InterPro" id="IPR000330">
    <property type="entry name" value="SNF2_N"/>
</dbReference>
<evidence type="ECO:0000256" key="1">
    <source>
        <dbReference type="ARBA" id="ARBA00007025"/>
    </source>
</evidence>
<dbReference type="RefSeq" id="XP_031013286.1">
    <property type="nucleotide sequence ID" value="XM_031162594.1"/>
</dbReference>
<dbReference type="InterPro" id="IPR049730">
    <property type="entry name" value="SNF2/RAD54-like_C"/>
</dbReference>
<dbReference type="PROSITE" id="PS51194">
    <property type="entry name" value="HELICASE_CTER"/>
    <property type="match status" value="1"/>
</dbReference>
<dbReference type="PROSITE" id="PS51192">
    <property type="entry name" value="HELICASE_ATP_BIND_1"/>
    <property type="match status" value="1"/>
</dbReference>
<feature type="domain" description="Helicase C-terminal" evidence="11">
    <location>
        <begin position="926"/>
        <end position="1084"/>
    </location>
</feature>
<feature type="domain" description="Helicase ATP-binding" evidence="10">
    <location>
        <begin position="384"/>
        <end position="580"/>
    </location>
</feature>
<dbReference type="Gene3D" id="3.30.40.10">
    <property type="entry name" value="Zinc/RING finger domain, C3HC4 (zinc finger)"/>
    <property type="match status" value="1"/>
</dbReference>
<dbReference type="EMBL" id="QKXC01000193">
    <property type="protein sequence ID" value="RBR12754.1"/>
    <property type="molecule type" value="Genomic_DNA"/>
</dbReference>
<dbReference type="GO" id="GO:0016787">
    <property type="term" value="F:hydrolase activity"/>
    <property type="evidence" value="ECO:0007669"/>
    <property type="project" value="UniProtKB-KW"/>
</dbReference>
<evidence type="ECO:0000256" key="5">
    <source>
        <dbReference type="ARBA" id="ARBA00022801"/>
    </source>
</evidence>
<keyword evidence="5" id="KW-0378">Hydrolase</keyword>
<feature type="compositionally biased region" description="Basic residues" evidence="9">
    <location>
        <begin position="1109"/>
        <end position="1119"/>
    </location>
</feature>
<dbReference type="CDD" id="cd18008">
    <property type="entry name" value="DEXDc_SHPRH-like"/>
    <property type="match status" value="1"/>
</dbReference>
<keyword evidence="6" id="KW-0347">Helicase</keyword>
<feature type="compositionally biased region" description="Polar residues" evidence="9">
    <location>
        <begin position="261"/>
        <end position="280"/>
    </location>
</feature>
<dbReference type="Pfam" id="PF00176">
    <property type="entry name" value="SNF2-rel_dom"/>
    <property type="match status" value="1"/>
</dbReference>
<dbReference type="GO" id="GO:0008270">
    <property type="term" value="F:zinc ion binding"/>
    <property type="evidence" value="ECO:0007669"/>
    <property type="project" value="UniProtKB-KW"/>
</dbReference>
<dbReference type="InterPro" id="IPR017907">
    <property type="entry name" value="Znf_RING_CS"/>
</dbReference>
<dbReference type="InterPro" id="IPR001650">
    <property type="entry name" value="Helicase_C-like"/>
</dbReference>
<feature type="region of interest" description="Disordered" evidence="9">
    <location>
        <begin position="665"/>
        <end position="701"/>
    </location>
</feature>
<evidence type="ECO:0000313" key="13">
    <source>
        <dbReference type="Proteomes" id="UP000253153"/>
    </source>
</evidence>
<keyword evidence="13" id="KW-1185">Reference proteome</keyword>
<dbReference type="GO" id="GO:0005524">
    <property type="term" value="F:ATP binding"/>
    <property type="evidence" value="ECO:0007669"/>
    <property type="project" value="UniProtKB-KW"/>
</dbReference>
<evidence type="ECO:0000259" key="11">
    <source>
        <dbReference type="PROSITE" id="PS51194"/>
    </source>
</evidence>
<keyword evidence="7" id="KW-0862">Zinc</keyword>
<feature type="region of interest" description="Disordered" evidence="9">
    <location>
        <begin position="250"/>
        <end position="282"/>
    </location>
</feature>
<dbReference type="InterPro" id="IPR038718">
    <property type="entry name" value="SNF2-like_sf"/>
</dbReference>
<dbReference type="OrthoDB" id="448448at2759"/>
<comment type="similarity">
    <text evidence="1">Belongs to the SNF2/RAD54 helicase family.</text>
</comment>
<proteinExistence type="inferred from homology"/>
<evidence type="ECO:0000256" key="9">
    <source>
        <dbReference type="SAM" id="MobiDB-lite"/>
    </source>
</evidence>
<dbReference type="Proteomes" id="UP000253153">
    <property type="component" value="Unassembled WGS sequence"/>
</dbReference>
<evidence type="ECO:0000259" key="10">
    <source>
        <dbReference type="PROSITE" id="PS51192"/>
    </source>
</evidence>
<dbReference type="GO" id="GO:0004386">
    <property type="term" value="F:helicase activity"/>
    <property type="evidence" value="ECO:0007669"/>
    <property type="project" value="UniProtKB-KW"/>
</dbReference>
<protein>
    <submittedName>
        <fullName evidence="12">Uncharacterized protein</fullName>
    </submittedName>
</protein>
<comment type="caution">
    <text evidence="12">The sequence shown here is derived from an EMBL/GenBank/DDBJ whole genome shotgun (WGS) entry which is preliminary data.</text>
</comment>
<dbReference type="InterPro" id="IPR050628">
    <property type="entry name" value="SNF2_RAD54_helicase_TF"/>
</dbReference>
<feature type="region of interest" description="Disordered" evidence="9">
    <location>
        <begin position="1"/>
        <end position="36"/>
    </location>
</feature>
<organism evidence="12 13">
    <name type="scientific">Fusarium coffeatum</name>
    <dbReference type="NCBI Taxonomy" id="231269"/>
    <lineage>
        <taxon>Eukaryota</taxon>
        <taxon>Fungi</taxon>
        <taxon>Dikarya</taxon>
        <taxon>Ascomycota</taxon>
        <taxon>Pezizomycotina</taxon>
        <taxon>Sordariomycetes</taxon>
        <taxon>Hypocreomycetidae</taxon>
        <taxon>Hypocreales</taxon>
        <taxon>Nectriaceae</taxon>
        <taxon>Fusarium</taxon>
        <taxon>Fusarium incarnatum-equiseti species complex</taxon>
    </lineage>
</organism>
<dbReference type="Gene3D" id="3.40.50.300">
    <property type="entry name" value="P-loop containing nucleotide triphosphate hydrolases"/>
    <property type="match status" value="1"/>
</dbReference>
<dbReference type="GeneID" id="41997890"/>
<dbReference type="CDD" id="cd18793">
    <property type="entry name" value="SF2_C_SNF"/>
    <property type="match status" value="1"/>
</dbReference>
<reference evidence="12 13" key="1">
    <citation type="submission" date="2018-06" db="EMBL/GenBank/DDBJ databases">
        <title>Fusarium incarnatum-equiseti species complex species 28.</title>
        <authorList>
            <person name="Gardiner D.M."/>
        </authorList>
    </citation>
    <scope>NUCLEOTIDE SEQUENCE [LARGE SCALE GENOMIC DNA]</scope>
    <source>
        <strain evidence="12 13">FIESC_28</strain>
    </source>
</reference>
<evidence type="ECO:0000256" key="3">
    <source>
        <dbReference type="ARBA" id="ARBA00022741"/>
    </source>
</evidence>
<dbReference type="SMART" id="SM00487">
    <property type="entry name" value="DEXDc"/>
    <property type="match status" value="1"/>
</dbReference>
<evidence type="ECO:0000256" key="4">
    <source>
        <dbReference type="ARBA" id="ARBA00022771"/>
    </source>
</evidence>
<feature type="compositionally biased region" description="Acidic residues" evidence="9">
    <location>
        <begin position="688"/>
        <end position="699"/>
    </location>
</feature>
<dbReference type="SMART" id="SM00490">
    <property type="entry name" value="HELICc"/>
    <property type="match status" value="1"/>
</dbReference>
<evidence type="ECO:0000256" key="6">
    <source>
        <dbReference type="ARBA" id="ARBA00022806"/>
    </source>
</evidence>
<dbReference type="InterPro" id="IPR013083">
    <property type="entry name" value="Znf_RING/FYVE/PHD"/>
</dbReference>
<dbReference type="InterPro" id="IPR014001">
    <property type="entry name" value="Helicase_ATP-bd"/>
</dbReference>
<dbReference type="PANTHER" id="PTHR45626:SF17">
    <property type="entry name" value="HELICASE-LIKE TRANSCRIPTION FACTOR"/>
    <property type="match status" value="1"/>
</dbReference>
<dbReference type="AlphaFoldDB" id="A0A366R6I1"/>
<dbReference type="SUPFAM" id="SSF52540">
    <property type="entry name" value="P-loop containing nucleoside triphosphate hydrolases"/>
    <property type="match status" value="2"/>
</dbReference>
<keyword evidence="2" id="KW-0479">Metal-binding</keyword>
<gene>
    <name evidence="12" type="ORF">FIESC28_08456</name>
</gene>
<sequence>MDTTSPPTDGLQPKNADTGQPQKTAVVKKEESPDDDECILMSVAPCPGKEKSKVVICLDSDEEEDHIKKEPEASDQQTTTVGMAPRPIKQESADDKGALKAALLRENAMTTESVLDTIVVAPEADDSDDAETVVEDNEDSENIAEEKGDEDYILSEDSDDDKDDRAQARNLVRQKKLRKLETEQLDLLVKQNEGEELDSDECGRLKELKEEIAKTRIAIQKFLDSRKTHAKTAREFWQRQLRLELEEEARKRKRDEEEQGSNKVQKTAGKTNPGGSSGQDAPNAVASLFTINNTQEVDIDDSAPSMDEIKATTHASQMRQILAGMPEDGDTRHTASQKKDLITAKRCFGYKKVKAVNGRWKLNGLKTPLTSGQIVGASWFVRREAMDLHPAGGILADEMGVGKTLTSLAAIVAHPPEKEDIDKFCKATLIIADGPHSAESTWLEQINEHCEDRIAEKSMIYSKSLGKNPGWWSKRQVVITHIDHLRSQYPSKSQQKLLRGQWAGDDGGYQRALFRKLGPLLKIKWYRVVLDEAHSIKNHRSSNTLAAWQIQAKYRWALTGTPLTNKLEEFYPYLKFIGCDFATSMRKFRNEYVKSEDASENFATLASIVMLRRKQTDKFMGRIMVPLPKSHRSDLWVPLSGWEEIIRQVVNSTYEKKLTDEQVEKCKGSEANGHQDAQASKNGHESDEGSEAGIEEDEGGTNFRVQNTRSFRLAQLTSHPLNLEVFFREKDREKDIRPILDRFTSELSSTTNRKDRWALKDALGETYLPGLQQLEAAIKNTFGGAKDMAKLLDMALKEQTLKDVTCRICDASPPINPVQCLNCEHIYCDRCLTSTIGKPKDKRRLTCRHTGCSKKMARGERIITPDCVDDAVKGLKGFKEAGRDSIGTKWHGHKNERFSFFRATSGRKDLGFDPIKMPLGAKLKAAMSVLLTWKKEAPEDKIIIYIRWTRSAKALGCILEKMALPFVYYNRMATKLQKTRAMHDFLNNPSTKILIASMKCGGQSFNLQVANRVLIFDEWWNDAVEEQAFRRVHRTGQTKETHLVRIMATKSIDERIILLQETKREIIAAALQDGELVPHFSSELQLRMLFSSKDKASLVEDMNKEARKTNKGKGKAVKE</sequence>
<dbReference type="InterPro" id="IPR027417">
    <property type="entry name" value="P-loop_NTPase"/>
</dbReference>
<dbReference type="GO" id="GO:0005634">
    <property type="term" value="C:nucleus"/>
    <property type="evidence" value="ECO:0007669"/>
    <property type="project" value="TreeGrafter"/>
</dbReference>
<name>A0A366R6I1_9HYPO</name>
<dbReference type="PROSITE" id="PS00518">
    <property type="entry name" value="ZF_RING_1"/>
    <property type="match status" value="1"/>
</dbReference>
<dbReference type="Gene3D" id="3.40.50.10810">
    <property type="entry name" value="Tandem AAA-ATPase domain"/>
    <property type="match status" value="1"/>
</dbReference>
<keyword evidence="4" id="KW-0863">Zinc-finger</keyword>
<evidence type="ECO:0000256" key="8">
    <source>
        <dbReference type="ARBA" id="ARBA00022840"/>
    </source>
</evidence>